<keyword evidence="4" id="KW-1185">Reference proteome</keyword>
<comment type="catalytic activity">
    <reaction evidence="2">
        <text>a 3'-end 2',3'-cyclophospho-ribonucleotide-RNA + H2O = a 3'-end 2'-phospho-ribonucleotide-RNA + H(+)</text>
        <dbReference type="Rhea" id="RHEA:11828"/>
        <dbReference type="Rhea" id="RHEA-COMP:10464"/>
        <dbReference type="Rhea" id="RHEA-COMP:17353"/>
        <dbReference type="ChEBI" id="CHEBI:15377"/>
        <dbReference type="ChEBI" id="CHEBI:15378"/>
        <dbReference type="ChEBI" id="CHEBI:83064"/>
        <dbReference type="ChEBI" id="CHEBI:173113"/>
        <dbReference type="EC" id="3.1.4.58"/>
    </reaction>
</comment>
<evidence type="ECO:0000313" key="3">
    <source>
        <dbReference type="EMBL" id="GAA0382108.1"/>
    </source>
</evidence>
<dbReference type="HAMAP" id="MF_01940">
    <property type="entry name" value="RNA_CPDase"/>
    <property type="match status" value="1"/>
</dbReference>
<dbReference type="PANTHER" id="PTHR35561">
    <property type="entry name" value="RNA 2',3'-CYCLIC PHOSPHODIESTERASE"/>
    <property type="match status" value="1"/>
</dbReference>
<comment type="function">
    <text evidence="2">Hydrolyzes RNA 2',3'-cyclic phosphodiester to an RNA 2'-phosphomonoester.</text>
</comment>
<evidence type="ECO:0000256" key="1">
    <source>
        <dbReference type="ARBA" id="ARBA00022801"/>
    </source>
</evidence>
<dbReference type="EC" id="3.1.4.58" evidence="2"/>
<gene>
    <name evidence="3" type="primary">thpR</name>
    <name evidence="3" type="ORF">GCM10009093_06350</name>
</gene>
<feature type="active site" description="Proton acceptor" evidence="2">
    <location>
        <position position="140"/>
    </location>
</feature>
<dbReference type="EMBL" id="BAAAEJ010000003">
    <property type="protein sequence ID" value="GAA0382108.1"/>
    <property type="molecule type" value="Genomic_DNA"/>
</dbReference>
<dbReference type="NCBIfam" id="TIGR02258">
    <property type="entry name" value="2_5_ligase"/>
    <property type="match status" value="1"/>
</dbReference>
<dbReference type="PANTHER" id="PTHR35561:SF1">
    <property type="entry name" value="RNA 2',3'-CYCLIC PHOSPHODIESTERASE"/>
    <property type="match status" value="1"/>
</dbReference>
<dbReference type="Pfam" id="PF13563">
    <property type="entry name" value="2_5_RNA_ligase2"/>
    <property type="match status" value="1"/>
</dbReference>
<feature type="active site" description="Proton donor" evidence="2">
    <location>
        <position position="55"/>
    </location>
</feature>
<proteinExistence type="inferred from homology"/>
<evidence type="ECO:0000313" key="4">
    <source>
        <dbReference type="Proteomes" id="UP001500791"/>
    </source>
</evidence>
<dbReference type="InterPro" id="IPR004175">
    <property type="entry name" value="RNA_CPDase"/>
</dbReference>
<sequence length="197" mass="22021">MQEKPDFQPRVPAATNGRMLRLFTALHVPEHIAETLARRQSGLPGAKWRPLDQLHITLAFYGEANERQADDLASELVKAEGRGAFELELSGVGAFGDNHRSQTLWAGVKASEPLTQLAARCKTAGERAGLPPERRDYRPHVTLAYLKPHVDPDRVGAWMTGHNMLHSPPIRFETFGLYSSILTDSGSVYTLEREYYL</sequence>
<comment type="similarity">
    <text evidence="2">Belongs to the 2H phosphoesterase superfamily. ThpR family.</text>
</comment>
<dbReference type="InterPro" id="IPR009097">
    <property type="entry name" value="Cyclic_Pdiesterase"/>
</dbReference>
<protein>
    <recommendedName>
        <fullName evidence="2">RNA 2',3'-cyclic phosphodiesterase</fullName>
        <shortName evidence="2">RNA 2',3'-CPDase</shortName>
        <ecNumber evidence="2">3.1.4.58</ecNumber>
    </recommendedName>
</protein>
<accession>A0ABN0Y3N5</accession>
<dbReference type="SUPFAM" id="SSF55144">
    <property type="entry name" value="LigT-like"/>
    <property type="match status" value="1"/>
</dbReference>
<comment type="caution">
    <text evidence="3">The sequence shown here is derived from an EMBL/GenBank/DDBJ whole genome shotgun (WGS) entry which is preliminary data.</text>
</comment>
<organism evidence="3 4">
    <name type="scientific">Brevundimonas terrae</name>
    <dbReference type="NCBI Taxonomy" id="363631"/>
    <lineage>
        <taxon>Bacteria</taxon>
        <taxon>Pseudomonadati</taxon>
        <taxon>Pseudomonadota</taxon>
        <taxon>Alphaproteobacteria</taxon>
        <taxon>Caulobacterales</taxon>
        <taxon>Caulobacteraceae</taxon>
        <taxon>Brevundimonas</taxon>
    </lineage>
</organism>
<keyword evidence="1 2" id="KW-0378">Hydrolase</keyword>
<reference evidence="3 4" key="1">
    <citation type="journal article" date="2019" name="Int. J. Syst. Evol. Microbiol.">
        <title>The Global Catalogue of Microorganisms (GCM) 10K type strain sequencing project: providing services to taxonomists for standard genome sequencing and annotation.</title>
        <authorList>
            <consortium name="The Broad Institute Genomics Platform"/>
            <consortium name="The Broad Institute Genome Sequencing Center for Infectious Disease"/>
            <person name="Wu L."/>
            <person name="Ma J."/>
        </authorList>
    </citation>
    <scope>NUCLEOTIDE SEQUENCE [LARGE SCALE GENOMIC DNA]</scope>
    <source>
        <strain evidence="3 4">JCM 13476</strain>
    </source>
</reference>
<dbReference type="Gene3D" id="3.90.1140.10">
    <property type="entry name" value="Cyclic phosphodiesterase"/>
    <property type="match status" value="1"/>
</dbReference>
<feature type="short sequence motif" description="HXTX 2" evidence="2">
    <location>
        <begin position="140"/>
        <end position="143"/>
    </location>
</feature>
<dbReference type="Proteomes" id="UP001500791">
    <property type="component" value="Unassembled WGS sequence"/>
</dbReference>
<evidence type="ECO:0000256" key="2">
    <source>
        <dbReference type="HAMAP-Rule" id="MF_01940"/>
    </source>
</evidence>
<name>A0ABN0Y3N5_9CAUL</name>
<feature type="short sequence motif" description="HXTX 1" evidence="2">
    <location>
        <begin position="55"/>
        <end position="58"/>
    </location>
</feature>